<dbReference type="Pfam" id="PF14420">
    <property type="entry name" value="Clr5"/>
    <property type="match status" value="1"/>
</dbReference>
<dbReference type="PRINTS" id="PR01415">
    <property type="entry name" value="ANKYRIN"/>
</dbReference>
<keyword evidence="1" id="KW-0677">Repeat</keyword>
<feature type="repeat" description="ANK" evidence="3">
    <location>
        <begin position="898"/>
        <end position="927"/>
    </location>
</feature>
<organism evidence="5 6">
    <name type="scientific">Lophium mytilinum</name>
    <dbReference type="NCBI Taxonomy" id="390894"/>
    <lineage>
        <taxon>Eukaryota</taxon>
        <taxon>Fungi</taxon>
        <taxon>Dikarya</taxon>
        <taxon>Ascomycota</taxon>
        <taxon>Pezizomycotina</taxon>
        <taxon>Dothideomycetes</taxon>
        <taxon>Pleosporomycetidae</taxon>
        <taxon>Mytilinidiales</taxon>
        <taxon>Mytilinidiaceae</taxon>
        <taxon>Lophium</taxon>
    </lineage>
</organism>
<dbReference type="EMBL" id="MU004181">
    <property type="protein sequence ID" value="KAF2502823.1"/>
    <property type="molecule type" value="Genomic_DNA"/>
</dbReference>
<feature type="repeat" description="ANK" evidence="3">
    <location>
        <begin position="953"/>
        <end position="985"/>
    </location>
</feature>
<feature type="repeat" description="ANK" evidence="3">
    <location>
        <begin position="459"/>
        <end position="486"/>
    </location>
</feature>
<name>A0A6A6RGI5_9PEZI</name>
<evidence type="ECO:0000256" key="1">
    <source>
        <dbReference type="ARBA" id="ARBA00022737"/>
    </source>
</evidence>
<feature type="repeat" description="ANK" evidence="3">
    <location>
        <begin position="382"/>
        <end position="414"/>
    </location>
</feature>
<dbReference type="InterPro" id="IPR025676">
    <property type="entry name" value="Clr5_dom"/>
</dbReference>
<keyword evidence="2 3" id="KW-0040">ANK repeat</keyword>
<dbReference type="Proteomes" id="UP000799750">
    <property type="component" value="Unassembled WGS sequence"/>
</dbReference>
<feature type="domain" description="Clr5" evidence="4">
    <location>
        <begin position="3"/>
        <end position="52"/>
    </location>
</feature>
<feature type="repeat" description="ANK" evidence="3">
    <location>
        <begin position="823"/>
        <end position="855"/>
    </location>
</feature>
<feature type="repeat" description="ANK" evidence="3">
    <location>
        <begin position="649"/>
        <end position="681"/>
    </location>
</feature>
<evidence type="ECO:0000256" key="3">
    <source>
        <dbReference type="PROSITE-ProRule" id="PRU00023"/>
    </source>
</evidence>
<dbReference type="PROSITE" id="PS50088">
    <property type="entry name" value="ANK_REPEAT"/>
    <property type="match status" value="7"/>
</dbReference>
<evidence type="ECO:0000313" key="6">
    <source>
        <dbReference type="Proteomes" id="UP000799750"/>
    </source>
</evidence>
<protein>
    <submittedName>
        <fullName evidence="5">Ankyrin</fullName>
    </submittedName>
</protein>
<evidence type="ECO:0000313" key="5">
    <source>
        <dbReference type="EMBL" id="KAF2502823.1"/>
    </source>
</evidence>
<dbReference type="PANTHER" id="PTHR24198:SF165">
    <property type="entry name" value="ANKYRIN REPEAT-CONTAINING PROTEIN-RELATED"/>
    <property type="match status" value="1"/>
</dbReference>
<dbReference type="PANTHER" id="PTHR24198">
    <property type="entry name" value="ANKYRIN REPEAT AND PROTEIN KINASE DOMAIN-CONTAINING PROTEIN"/>
    <property type="match status" value="1"/>
</dbReference>
<dbReference type="SMART" id="SM00248">
    <property type="entry name" value="ANK"/>
    <property type="match status" value="14"/>
</dbReference>
<dbReference type="PROSITE" id="PS50297">
    <property type="entry name" value="ANK_REP_REGION"/>
    <property type="match status" value="5"/>
</dbReference>
<accession>A0A6A6RGI5</accession>
<reference evidence="5" key="1">
    <citation type="journal article" date="2020" name="Stud. Mycol.">
        <title>101 Dothideomycetes genomes: a test case for predicting lifestyles and emergence of pathogens.</title>
        <authorList>
            <person name="Haridas S."/>
            <person name="Albert R."/>
            <person name="Binder M."/>
            <person name="Bloem J."/>
            <person name="Labutti K."/>
            <person name="Salamov A."/>
            <person name="Andreopoulos B."/>
            <person name="Baker S."/>
            <person name="Barry K."/>
            <person name="Bills G."/>
            <person name="Bluhm B."/>
            <person name="Cannon C."/>
            <person name="Castanera R."/>
            <person name="Culley D."/>
            <person name="Daum C."/>
            <person name="Ezra D."/>
            <person name="Gonzalez J."/>
            <person name="Henrissat B."/>
            <person name="Kuo A."/>
            <person name="Liang C."/>
            <person name="Lipzen A."/>
            <person name="Lutzoni F."/>
            <person name="Magnuson J."/>
            <person name="Mondo S."/>
            <person name="Nolan M."/>
            <person name="Ohm R."/>
            <person name="Pangilinan J."/>
            <person name="Park H.-J."/>
            <person name="Ramirez L."/>
            <person name="Alfaro M."/>
            <person name="Sun H."/>
            <person name="Tritt A."/>
            <person name="Yoshinaga Y."/>
            <person name="Zwiers L.-H."/>
            <person name="Turgeon B."/>
            <person name="Goodwin S."/>
            <person name="Spatafora J."/>
            <person name="Crous P."/>
            <person name="Grigoriev I."/>
        </authorList>
    </citation>
    <scope>NUCLEOTIDE SEQUENCE</scope>
    <source>
        <strain evidence="5">CBS 269.34</strain>
    </source>
</reference>
<evidence type="ECO:0000259" key="4">
    <source>
        <dbReference type="Pfam" id="PF14420"/>
    </source>
</evidence>
<gene>
    <name evidence="5" type="ORF">BU16DRAFT_20079</name>
</gene>
<evidence type="ECO:0000256" key="2">
    <source>
        <dbReference type="ARBA" id="ARBA00023043"/>
    </source>
</evidence>
<proteinExistence type="predicted"/>
<dbReference type="AlphaFoldDB" id="A0A6A6RGI5"/>
<dbReference type="OrthoDB" id="427518at2759"/>
<sequence length="1069" mass="119252">MSLPWELHKETIKDFYVSHTLKEVMEFMSKEKKFNATKSQYESQFKLWQLKKYKKSDQWKAIGHKLRKRKREGKESEVYMDGELVSPQKVKKAITRPCAYVSATDLFISAPSPKTPLGVAIRTPHSEIVDTLIADNIFVLPCVRFQTWLNLTAISEFAPSSAFTTNSNNNCTGVFQEDTLSQLIHHHKRSEVRDSGAAVKPPEEYDVGPDYMSRESCLTESRPSSFHLLKLAVYVLSNKFLPFAYGARNPYEELALRWCCVPDNLKHFERLLRSKEPTMCALAEAIWEPALKTANVKLIRCLIAGMDFDIEHLIKFNHVEKLVSMRNIDELIRLLIMYVSSNMERRSEVLSYALRAGIRTGQVGLVKLLVAENVDVNLRVYDKMSPLEAAVECGNLEVVQILLRAGSDVNSYYETEFASTECALELAIQKDHAVLIGLLRGAGARLNFEGFDGVLRGVLPTAAETGNKSLVEELLKAGADIDSVDWREETALIKYIKNEELDMVVYLLGLGANTKPTVQRGYSFRTPLQAAINTDNDVFIRVLLGSGVAYDDPSLLQDAVRTGKLWLVQLILDRVLDAGVLEECEEIALQTSIECDELEIFRFILGRITDPPGHCLLEAMQDEDIHVPLEMVESFLQRGTDVDLAGGNRESTLLICAIRNGRHNIVQLLLNNNANVNKSSGGSSPLREAVLMMDTSSITRLLELGATPIDPGALSTAVFNRDTHTLGILLQAISTSRDVDEMFDSYGQPLLAAIGSCNTELIDFFLKAGGALNRRHICDYDGRSEEYQCFATPLEMAASKHTNAIQMLLDSGASPNIPFDNGYGITALVRSISRGDLEAVRLLLRYQANVNARPCRYHYKEQNADLTALQKAVKTGNPEMVQTILNAGADVHGHLGVRGLTALHLAASGGHVRIAGMLIQPGVTTDIDIVSSGFAWRSTWTYGFYKKTYRFRETRTALELAAEHGRLDVVQLLLNAGADLELLRYPNKKHERQGENQNPEQDGSAQESCWDTFVEPRKNPGWRCHGDNDEDSLPGDTQYEIATGLAKKEGHRAVARLITTFREHKIING</sequence>
<dbReference type="InterPro" id="IPR036770">
    <property type="entry name" value="Ankyrin_rpt-contain_sf"/>
</dbReference>
<dbReference type="Gene3D" id="1.25.40.20">
    <property type="entry name" value="Ankyrin repeat-containing domain"/>
    <property type="match status" value="2"/>
</dbReference>
<feature type="repeat" description="ANK" evidence="3">
    <location>
        <begin position="864"/>
        <end position="892"/>
    </location>
</feature>
<dbReference type="SUPFAM" id="SSF48403">
    <property type="entry name" value="Ankyrin repeat"/>
    <property type="match status" value="2"/>
</dbReference>
<keyword evidence="6" id="KW-1185">Reference proteome</keyword>
<dbReference type="Pfam" id="PF12796">
    <property type="entry name" value="Ank_2"/>
    <property type="match status" value="5"/>
</dbReference>
<dbReference type="InterPro" id="IPR002110">
    <property type="entry name" value="Ankyrin_rpt"/>
</dbReference>